<name>A0ACD6A5A9_AVESA</name>
<sequence>MAIRDSIDIKRFICSVVSYFFPLHLYILGHMGVLKVPSRLCLLLLMLLLAPGSEAGTCKEASKTYSTYFCKMDTCVEACHKEGFTGGRCYLITIRPILLQCLCKKEC</sequence>
<keyword evidence="2" id="KW-1185">Reference proteome</keyword>
<proteinExistence type="predicted"/>
<protein>
    <submittedName>
        <fullName evidence="1">Uncharacterized protein</fullName>
    </submittedName>
</protein>
<evidence type="ECO:0000313" key="1">
    <source>
        <dbReference type="EnsemblPlants" id="AVESA.00010b.r2.7CG0683720.1.CDS"/>
    </source>
</evidence>
<organism evidence="1 2">
    <name type="scientific">Avena sativa</name>
    <name type="common">Oat</name>
    <dbReference type="NCBI Taxonomy" id="4498"/>
    <lineage>
        <taxon>Eukaryota</taxon>
        <taxon>Viridiplantae</taxon>
        <taxon>Streptophyta</taxon>
        <taxon>Embryophyta</taxon>
        <taxon>Tracheophyta</taxon>
        <taxon>Spermatophyta</taxon>
        <taxon>Magnoliopsida</taxon>
        <taxon>Liliopsida</taxon>
        <taxon>Poales</taxon>
        <taxon>Poaceae</taxon>
        <taxon>BOP clade</taxon>
        <taxon>Pooideae</taxon>
        <taxon>Poodae</taxon>
        <taxon>Poeae</taxon>
        <taxon>Poeae Chloroplast Group 1 (Aveneae type)</taxon>
        <taxon>Aveninae</taxon>
        <taxon>Avena</taxon>
    </lineage>
</organism>
<accession>A0ACD6A5A9</accession>
<dbReference type="Proteomes" id="UP001732700">
    <property type="component" value="Chromosome 7C"/>
</dbReference>
<reference evidence="1" key="2">
    <citation type="submission" date="2025-09" db="UniProtKB">
        <authorList>
            <consortium name="EnsemblPlants"/>
        </authorList>
    </citation>
    <scope>IDENTIFICATION</scope>
</reference>
<reference evidence="1" key="1">
    <citation type="submission" date="2021-05" db="EMBL/GenBank/DDBJ databases">
        <authorList>
            <person name="Scholz U."/>
            <person name="Mascher M."/>
            <person name="Fiebig A."/>
        </authorList>
    </citation>
    <scope>NUCLEOTIDE SEQUENCE [LARGE SCALE GENOMIC DNA]</scope>
</reference>
<dbReference type="EnsemblPlants" id="AVESA.00010b.r2.7CG0683720.1">
    <property type="protein sequence ID" value="AVESA.00010b.r2.7CG0683720.1.CDS"/>
    <property type="gene ID" value="AVESA.00010b.r2.7CG0683720"/>
</dbReference>
<evidence type="ECO:0000313" key="2">
    <source>
        <dbReference type="Proteomes" id="UP001732700"/>
    </source>
</evidence>